<dbReference type="AlphaFoldDB" id="X1UJF6"/>
<sequence length="40" mass="4480">MASYSYGLAKGLREPCSPYREAYYFGAELNKPSADGWNCL</sequence>
<reference evidence="1" key="1">
    <citation type="journal article" date="2014" name="Front. Microbiol.">
        <title>High frequency of phylogenetically diverse reductive dehalogenase-homologous genes in deep subseafloor sedimentary metagenomes.</title>
        <authorList>
            <person name="Kawai M."/>
            <person name="Futagami T."/>
            <person name="Toyoda A."/>
            <person name="Takaki Y."/>
            <person name="Nishi S."/>
            <person name="Hori S."/>
            <person name="Arai W."/>
            <person name="Tsubouchi T."/>
            <person name="Morono Y."/>
            <person name="Uchiyama I."/>
            <person name="Ito T."/>
            <person name="Fujiyama A."/>
            <person name="Inagaki F."/>
            <person name="Takami H."/>
        </authorList>
    </citation>
    <scope>NUCLEOTIDE SEQUENCE</scope>
    <source>
        <strain evidence="1">Expedition CK06-06</strain>
    </source>
</reference>
<feature type="non-terminal residue" evidence="1">
    <location>
        <position position="40"/>
    </location>
</feature>
<organism evidence="1">
    <name type="scientific">marine sediment metagenome</name>
    <dbReference type="NCBI Taxonomy" id="412755"/>
    <lineage>
        <taxon>unclassified sequences</taxon>
        <taxon>metagenomes</taxon>
        <taxon>ecological metagenomes</taxon>
    </lineage>
</organism>
<protein>
    <submittedName>
        <fullName evidence="1">Uncharacterized protein</fullName>
    </submittedName>
</protein>
<evidence type="ECO:0000313" key="1">
    <source>
        <dbReference type="EMBL" id="GAI92474.1"/>
    </source>
</evidence>
<gene>
    <name evidence="1" type="ORF">S12H4_32699</name>
</gene>
<accession>X1UJF6</accession>
<comment type="caution">
    <text evidence="1">The sequence shown here is derived from an EMBL/GenBank/DDBJ whole genome shotgun (WGS) entry which is preliminary data.</text>
</comment>
<name>X1UJF6_9ZZZZ</name>
<proteinExistence type="predicted"/>
<dbReference type="EMBL" id="BARW01019192">
    <property type="protein sequence ID" value="GAI92474.1"/>
    <property type="molecule type" value="Genomic_DNA"/>
</dbReference>